<dbReference type="InterPro" id="IPR011009">
    <property type="entry name" value="Kinase-like_dom_sf"/>
</dbReference>
<feature type="domain" description="Aminoglycoside phosphotransferase" evidence="1">
    <location>
        <begin position="58"/>
        <end position="224"/>
    </location>
</feature>
<name>A0ABP8WYC5_9ACTN</name>
<comment type="caution">
    <text evidence="2">The sequence shown here is derived from an EMBL/GenBank/DDBJ whole genome shotgun (WGS) entry which is preliminary data.</text>
</comment>
<sequence length="320" mass="33697">MTAPPATEEARAWVSRVHGPVGADDVEVRKHRPWATVWRMRTAAGVVWAKQTCPGHAAEAAVHRLLVAARPAAVVPLLACNDDERRLLTADAGPTLAEAGAASGPDAALLVQVMVEGAVLQRAAAASPALETCGARLLAPGSHAAYAEQALEQLSTLPAEDPRHVGADEAAGLRASLPRVERWDEQVGALGLPLTVQHNDLHPGNAVAIEGRIAFFDFADAVVAGPLGALLRPLGALAEHLQRPATDPAVLDLAEPALEVWSDLAPPSALRAALPAALRLGMLQGLEPWLSFYPTMDEQDVRDWGPVAPMLLREALSPTR</sequence>
<dbReference type="Proteomes" id="UP001500621">
    <property type="component" value="Unassembled WGS sequence"/>
</dbReference>
<reference evidence="3" key="1">
    <citation type="journal article" date="2019" name="Int. J. Syst. Evol. Microbiol.">
        <title>The Global Catalogue of Microorganisms (GCM) 10K type strain sequencing project: providing services to taxonomists for standard genome sequencing and annotation.</title>
        <authorList>
            <consortium name="The Broad Institute Genomics Platform"/>
            <consortium name="The Broad Institute Genome Sequencing Center for Infectious Disease"/>
            <person name="Wu L."/>
            <person name="Ma J."/>
        </authorList>
    </citation>
    <scope>NUCLEOTIDE SEQUENCE [LARGE SCALE GENOMIC DNA]</scope>
    <source>
        <strain evidence="3">JCM 18127</strain>
    </source>
</reference>
<keyword evidence="3" id="KW-1185">Reference proteome</keyword>
<gene>
    <name evidence="2" type="ORF">GCM10023226_39870</name>
</gene>
<dbReference type="Pfam" id="PF01636">
    <property type="entry name" value="APH"/>
    <property type="match status" value="1"/>
</dbReference>
<evidence type="ECO:0000313" key="3">
    <source>
        <dbReference type="Proteomes" id="UP001500621"/>
    </source>
</evidence>
<dbReference type="RefSeq" id="WP_345271608.1">
    <property type="nucleotide sequence ID" value="NZ_BAABIM010000005.1"/>
</dbReference>
<dbReference type="EMBL" id="BAABIM010000005">
    <property type="protein sequence ID" value="GAA4697450.1"/>
    <property type="molecule type" value="Genomic_DNA"/>
</dbReference>
<evidence type="ECO:0000313" key="2">
    <source>
        <dbReference type="EMBL" id="GAA4697450.1"/>
    </source>
</evidence>
<proteinExistence type="predicted"/>
<dbReference type="InterPro" id="IPR002575">
    <property type="entry name" value="Aminoglycoside_PTrfase"/>
</dbReference>
<dbReference type="SUPFAM" id="SSF56112">
    <property type="entry name" value="Protein kinase-like (PK-like)"/>
    <property type="match status" value="1"/>
</dbReference>
<organism evidence="2 3">
    <name type="scientific">Nocardioides nanhaiensis</name>
    <dbReference type="NCBI Taxonomy" id="1476871"/>
    <lineage>
        <taxon>Bacteria</taxon>
        <taxon>Bacillati</taxon>
        <taxon>Actinomycetota</taxon>
        <taxon>Actinomycetes</taxon>
        <taxon>Propionibacteriales</taxon>
        <taxon>Nocardioidaceae</taxon>
        <taxon>Nocardioides</taxon>
    </lineage>
</organism>
<protein>
    <recommendedName>
        <fullName evidence="1">Aminoglycoside phosphotransferase domain-containing protein</fullName>
    </recommendedName>
</protein>
<accession>A0ABP8WYC5</accession>
<evidence type="ECO:0000259" key="1">
    <source>
        <dbReference type="Pfam" id="PF01636"/>
    </source>
</evidence>